<keyword evidence="3" id="KW-1185">Reference proteome</keyword>
<dbReference type="PANTHER" id="PTHR46177">
    <property type="entry name" value="INTEGRASE CATALYTIC DOMAIN-CONTAINING PROTEIN"/>
    <property type="match status" value="1"/>
</dbReference>
<dbReference type="Pfam" id="PF24764">
    <property type="entry name" value="rva_4"/>
    <property type="match status" value="1"/>
</dbReference>
<evidence type="ECO:0000313" key="2">
    <source>
        <dbReference type="EMBL" id="KAE9397803.1"/>
    </source>
</evidence>
<gene>
    <name evidence="2" type="ORF">BT96DRAFT_822851</name>
</gene>
<dbReference type="InterPro" id="IPR058913">
    <property type="entry name" value="Integrase_dom_put"/>
</dbReference>
<dbReference type="OrthoDB" id="2845878at2759"/>
<sequence length="416" mass="46767">MGNTSGANGHNNGTRPSDEKLSALLHDYACRNLSLSERLQYLEEKEGYKIGKSTLKKLNAKFKVPTVNKPPPLPVAATLVTKHVFQDIAAQNGPSTIVQNIWQEDGVFIPRDTVRSIMRDVFPHGAEMRFPGKKIPRVRGRLRVGDGVFQEVHCDGHEKLNSKALRMGPVSIDIYGMHCHSAGKLLHYVVVPNARCSSTVGHIYLDFVEKYGMTCEKLTVDGGSETGEMYACHQALHDKYLPNVQTPSFVALKSTDNIVIEGSWNHWLRYKGKTLREAIEVGRNEGYFQPSNEMHVLLFNWIWPKVVQSALDEFVAYWNNHKTRNQHAANIPTGAAPNVIFDFPHNYGLSNCGVAVPTSDIAALRETILRTREECFQWVPVDFDTTAYNTYVQLNSPKLDHTTGWQVFVDMIDSLT</sequence>
<dbReference type="Proteomes" id="UP000799118">
    <property type="component" value="Unassembled WGS sequence"/>
</dbReference>
<name>A0A6A4HIK6_9AGAR</name>
<protein>
    <recommendedName>
        <fullName evidence="1">Integrase core domain-containing protein</fullName>
    </recommendedName>
</protein>
<feature type="domain" description="Integrase core" evidence="1">
    <location>
        <begin position="183"/>
        <end position="328"/>
    </location>
</feature>
<reference evidence="2" key="1">
    <citation type="journal article" date="2019" name="Environ. Microbiol.">
        <title>Fungal ecological strategies reflected in gene transcription - a case study of two litter decomposers.</title>
        <authorList>
            <person name="Barbi F."/>
            <person name="Kohler A."/>
            <person name="Barry K."/>
            <person name="Baskaran P."/>
            <person name="Daum C."/>
            <person name="Fauchery L."/>
            <person name="Ihrmark K."/>
            <person name="Kuo A."/>
            <person name="LaButti K."/>
            <person name="Lipzen A."/>
            <person name="Morin E."/>
            <person name="Grigoriev I.V."/>
            <person name="Henrissat B."/>
            <person name="Lindahl B."/>
            <person name="Martin F."/>
        </authorList>
    </citation>
    <scope>NUCLEOTIDE SEQUENCE</scope>
    <source>
        <strain evidence="2">JB14</strain>
    </source>
</reference>
<evidence type="ECO:0000313" key="3">
    <source>
        <dbReference type="Proteomes" id="UP000799118"/>
    </source>
</evidence>
<organism evidence="2 3">
    <name type="scientific">Gymnopus androsaceus JB14</name>
    <dbReference type="NCBI Taxonomy" id="1447944"/>
    <lineage>
        <taxon>Eukaryota</taxon>
        <taxon>Fungi</taxon>
        <taxon>Dikarya</taxon>
        <taxon>Basidiomycota</taxon>
        <taxon>Agaricomycotina</taxon>
        <taxon>Agaricomycetes</taxon>
        <taxon>Agaricomycetidae</taxon>
        <taxon>Agaricales</taxon>
        <taxon>Marasmiineae</taxon>
        <taxon>Omphalotaceae</taxon>
        <taxon>Gymnopus</taxon>
    </lineage>
</organism>
<dbReference type="AlphaFoldDB" id="A0A6A4HIK6"/>
<proteinExistence type="predicted"/>
<dbReference type="EMBL" id="ML769492">
    <property type="protein sequence ID" value="KAE9397803.1"/>
    <property type="molecule type" value="Genomic_DNA"/>
</dbReference>
<accession>A0A6A4HIK6</accession>
<dbReference type="PANTHER" id="PTHR46177:SF1">
    <property type="entry name" value="INTEGRASE CATALYTIC DOMAIN-CONTAINING PROTEIN"/>
    <property type="match status" value="1"/>
</dbReference>
<evidence type="ECO:0000259" key="1">
    <source>
        <dbReference type="Pfam" id="PF24764"/>
    </source>
</evidence>